<dbReference type="CDD" id="cd17535">
    <property type="entry name" value="REC_NarL-like"/>
    <property type="match status" value="1"/>
</dbReference>
<evidence type="ECO:0000259" key="5">
    <source>
        <dbReference type="PROSITE" id="PS50110"/>
    </source>
</evidence>
<gene>
    <name evidence="6" type="ORF">OM075_21955</name>
</gene>
<keyword evidence="7" id="KW-1185">Reference proteome</keyword>
<dbReference type="SMART" id="SM00421">
    <property type="entry name" value="HTH_LUXR"/>
    <property type="match status" value="1"/>
</dbReference>
<dbReference type="InterPro" id="IPR039420">
    <property type="entry name" value="WalR-like"/>
</dbReference>
<evidence type="ECO:0000256" key="2">
    <source>
        <dbReference type="ARBA" id="ARBA00023125"/>
    </source>
</evidence>
<name>A0AAE3M8E2_9BACT</name>
<protein>
    <submittedName>
        <fullName evidence="6">Response regulator transcription factor</fullName>
    </submittedName>
</protein>
<dbReference type="GO" id="GO:0000160">
    <property type="term" value="P:phosphorelay signal transduction system"/>
    <property type="evidence" value="ECO:0007669"/>
    <property type="project" value="InterPro"/>
</dbReference>
<dbReference type="Pfam" id="PF00072">
    <property type="entry name" value="Response_reg"/>
    <property type="match status" value="1"/>
</dbReference>
<dbReference type="RefSeq" id="WP_301192703.1">
    <property type="nucleotide sequence ID" value="NZ_JAPDPJ010000084.1"/>
</dbReference>
<dbReference type="AlphaFoldDB" id="A0AAE3M8E2"/>
<feature type="modified residue" description="4-aspartylphosphate" evidence="3">
    <location>
        <position position="56"/>
    </location>
</feature>
<keyword evidence="1 3" id="KW-0597">Phosphoprotein</keyword>
<proteinExistence type="predicted"/>
<dbReference type="InterPro" id="IPR016032">
    <property type="entry name" value="Sig_transdc_resp-reg_C-effctor"/>
</dbReference>
<dbReference type="Proteomes" id="UP001209229">
    <property type="component" value="Unassembled WGS sequence"/>
</dbReference>
<keyword evidence="2" id="KW-0238">DNA-binding</keyword>
<organism evidence="6 7">
    <name type="scientific">Plebeiibacterium sediminum</name>
    <dbReference type="NCBI Taxonomy" id="2992112"/>
    <lineage>
        <taxon>Bacteria</taxon>
        <taxon>Pseudomonadati</taxon>
        <taxon>Bacteroidota</taxon>
        <taxon>Bacteroidia</taxon>
        <taxon>Marinilabiliales</taxon>
        <taxon>Marinilabiliaceae</taxon>
        <taxon>Plebeiibacterium</taxon>
    </lineage>
</organism>
<dbReference type="InterPro" id="IPR001789">
    <property type="entry name" value="Sig_transdc_resp-reg_receiver"/>
</dbReference>
<evidence type="ECO:0000256" key="3">
    <source>
        <dbReference type="PROSITE-ProRule" id="PRU00169"/>
    </source>
</evidence>
<dbReference type="InterPro" id="IPR000792">
    <property type="entry name" value="Tscrpt_reg_LuxR_C"/>
</dbReference>
<dbReference type="PROSITE" id="PS50110">
    <property type="entry name" value="RESPONSE_REGULATORY"/>
    <property type="match status" value="1"/>
</dbReference>
<dbReference type="SUPFAM" id="SSF52172">
    <property type="entry name" value="CheY-like"/>
    <property type="match status" value="1"/>
</dbReference>
<evidence type="ECO:0000256" key="1">
    <source>
        <dbReference type="ARBA" id="ARBA00022553"/>
    </source>
</evidence>
<sequence length="208" mass="23785">MLKRIIIIEDNESLRKGYEFLINSGNYSYKVIETYESAEDFFKEELWRNCDIVLMDIDLPGENGIESTRKLKKLNHKVEVLMLTVWQEPGMVFSALENGASGYILKGASSVEIMNAIEELCQGGAPMSPAIARLILQKFHKNLSSPFSDIETEIVKKLAEGKGYKSIANDLDMTSINNVKYYIKKIYEILQVHNREEAVRIAKDNKWI</sequence>
<accession>A0AAE3M8E2</accession>
<evidence type="ECO:0000313" key="6">
    <source>
        <dbReference type="EMBL" id="MCW3789146.1"/>
    </source>
</evidence>
<dbReference type="GO" id="GO:0006355">
    <property type="term" value="P:regulation of DNA-templated transcription"/>
    <property type="evidence" value="ECO:0007669"/>
    <property type="project" value="InterPro"/>
</dbReference>
<evidence type="ECO:0000259" key="4">
    <source>
        <dbReference type="PROSITE" id="PS50043"/>
    </source>
</evidence>
<dbReference type="Pfam" id="PF00196">
    <property type="entry name" value="GerE"/>
    <property type="match status" value="1"/>
</dbReference>
<dbReference type="PANTHER" id="PTHR43214:SF44">
    <property type="entry name" value="TWO-COMPONENT RESPONSE REGULATOR"/>
    <property type="match status" value="1"/>
</dbReference>
<dbReference type="SMART" id="SM00448">
    <property type="entry name" value="REC"/>
    <property type="match status" value="1"/>
</dbReference>
<dbReference type="InterPro" id="IPR058245">
    <property type="entry name" value="NreC/VraR/RcsB-like_REC"/>
</dbReference>
<evidence type="ECO:0000313" key="7">
    <source>
        <dbReference type="Proteomes" id="UP001209229"/>
    </source>
</evidence>
<comment type="caution">
    <text evidence="6">The sequence shown here is derived from an EMBL/GenBank/DDBJ whole genome shotgun (WGS) entry which is preliminary data.</text>
</comment>
<feature type="domain" description="Response regulatory" evidence="5">
    <location>
        <begin position="4"/>
        <end position="121"/>
    </location>
</feature>
<reference evidence="6" key="1">
    <citation type="submission" date="2022-10" db="EMBL/GenBank/DDBJ databases">
        <authorList>
            <person name="Yu W.X."/>
        </authorList>
    </citation>
    <scope>NUCLEOTIDE SEQUENCE</scope>
    <source>
        <strain evidence="6">AAT</strain>
    </source>
</reference>
<dbReference type="PANTHER" id="PTHR43214">
    <property type="entry name" value="TWO-COMPONENT RESPONSE REGULATOR"/>
    <property type="match status" value="1"/>
</dbReference>
<dbReference type="GO" id="GO:0003677">
    <property type="term" value="F:DNA binding"/>
    <property type="evidence" value="ECO:0007669"/>
    <property type="project" value="UniProtKB-KW"/>
</dbReference>
<dbReference type="PROSITE" id="PS50043">
    <property type="entry name" value="HTH_LUXR_2"/>
    <property type="match status" value="1"/>
</dbReference>
<feature type="domain" description="HTH luxR-type" evidence="4">
    <location>
        <begin position="140"/>
        <end position="206"/>
    </location>
</feature>
<dbReference type="InterPro" id="IPR011006">
    <property type="entry name" value="CheY-like_superfamily"/>
</dbReference>
<dbReference type="Gene3D" id="3.40.50.2300">
    <property type="match status" value="1"/>
</dbReference>
<dbReference type="EMBL" id="JAPDPJ010000084">
    <property type="protein sequence ID" value="MCW3789146.1"/>
    <property type="molecule type" value="Genomic_DNA"/>
</dbReference>
<dbReference type="SUPFAM" id="SSF46894">
    <property type="entry name" value="C-terminal effector domain of the bipartite response regulators"/>
    <property type="match status" value="1"/>
</dbReference>